<sequence>MGAIVKVRPARCIESFGMVYSLFAVLPPKLHVDQGHRESFIAFLPFDHPWYTMDCLLRFCRSTTRS</sequence>
<dbReference type="AlphaFoldDB" id="A0A183H4C8"/>
<accession>A0A183H4C8</accession>
<reference evidence="1 2" key="2">
    <citation type="submission" date="2018-11" db="EMBL/GenBank/DDBJ databases">
        <authorList>
            <consortium name="Pathogen Informatics"/>
        </authorList>
    </citation>
    <scope>NUCLEOTIDE SEQUENCE [LARGE SCALE GENOMIC DNA]</scope>
</reference>
<evidence type="ECO:0000313" key="2">
    <source>
        <dbReference type="Proteomes" id="UP000267606"/>
    </source>
</evidence>
<reference evidence="3" key="1">
    <citation type="submission" date="2016-06" db="UniProtKB">
        <authorList>
            <consortium name="WormBaseParasite"/>
        </authorList>
    </citation>
    <scope>IDENTIFICATION</scope>
</reference>
<proteinExistence type="predicted"/>
<name>A0A183H4C8_9BILA</name>
<evidence type="ECO:0000313" key="1">
    <source>
        <dbReference type="EMBL" id="VDO32631.1"/>
    </source>
</evidence>
<evidence type="ECO:0000313" key="3">
    <source>
        <dbReference type="WBParaSite" id="OFLC_0000233701-mRNA-1"/>
    </source>
</evidence>
<gene>
    <name evidence="1" type="ORF">OFLC_LOCUS2334</name>
</gene>
<dbReference type="EMBL" id="UZAJ01001320">
    <property type="protein sequence ID" value="VDO32631.1"/>
    <property type="molecule type" value="Genomic_DNA"/>
</dbReference>
<organism evidence="3">
    <name type="scientific">Onchocerca flexuosa</name>
    <dbReference type="NCBI Taxonomy" id="387005"/>
    <lineage>
        <taxon>Eukaryota</taxon>
        <taxon>Metazoa</taxon>
        <taxon>Ecdysozoa</taxon>
        <taxon>Nematoda</taxon>
        <taxon>Chromadorea</taxon>
        <taxon>Rhabditida</taxon>
        <taxon>Spirurina</taxon>
        <taxon>Spiruromorpha</taxon>
        <taxon>Filarioidea</taxon>
        <taxon>Onchocercidae</taxon>
        <taxon>Onchocerca</taxon>
    </lineage>
</organism>
<keyword evidence="2" id="KW-1185">Reference proteome</keyword>
<dbReference type="WBParaSite" id="OFLC_0000233701-mRNA-1">
    <property type="protein sequence ID" value="OFLC_0000233701-mRNA-1"/>
    <property type="gene ID" value="OFLC_0000233701"/>
</dbReference>
<protein>
    <submittedName>
        <fullName evidence="1 3">Uncharacterized protein</fullName>
    </submittedName>
</protein>
<dbReference type="Proteomes" id="UP000267606">
    <property type="component" value="Unassembled WGS sequence"/>
</dbReference>